<feature type="transmembrane region" description="Helical" evidence="3">
    <location>
        <begin position="814"/>
        <end position="835"/>
    </location>
</feature>
<evidence type="ECO:0000256" key="3">
    <source>
        <dbReference type="SAM" id="Phobius"/>
    </source>
</evidence>
<feature type="compositionally biased region" description="Low complexity" evidence="2">
    <location>
        <begin position="196"/>
        <end position="205"/>
    </location>
</feature>
<dbReference type="Gene3D" id="1.10.167.10">
    <property type="entry name" value="Regulator of G-protein Signalling 4, domain 2"/>
    <property type="match status" value="1"/>
</dbReference>
<keyword evidence="3" id="KW-0812">Transmembrane</keyword>
<dbReference type="PANTHER" id="PTHR13155">
    <property type="entry name" value="A-KINASE ANCHOR PROTEINS"/>
    <property type="match status" value="1"/>
</dbReference>
<proteinExistence type="predicted"/>
<feature type="region of interest" description="Disordered" evidence="2">
    <location>
        <begin position="653"/>
        <end position="684"/>
    </location>
</feature>
<dbReference type="GO" id="GO:0008104">
    <property type="term" value="P:intracellular protein localization"/>
    <property type="evidence" value="ECO:0007669"/>
    <property type="project" value="TreeGrafter"/>
</dbReference>
<keyword evidence="3" id="KW-1133">Transmembrane helix</keyword>
<feature type="transmembrane region" description="Helical" evidence="3">
    <location>
        <begin position="729"/>
        <end position="751"/>
    </location>
</feature>
<feature type="compositionally biased region" description="Low complexity" evidence="2">
    <location>
        <begin position="494"/>
        <end position="505"/>
    </location>
</feature>
<dbReference type="Proteomes" id="UP000696485">
    <property type="component" value="Unassembled WGS sequence"/>
</dbReference>
<keyword evidence="5" id="KW-1185">Reference proteome</keyword>
<evidence type="ECO:0000256" key="2">
    <source>
        <dbReference type="SAM" id="MobiDB-lite"/>
    </source>
</evidence>
<feature type="compositionally biased region" description="Low complexity" evidence="2">
    <location>
        <begin position="513"/>
        <end position="529"/>
    </location>
</feature>
<feature type="region of interest" description="Disordered" evidence="2">
    <location>
        <begin position="1"/>
        <end position="80"/>
    </location>
</feature>
<feature type="region of interest" description="Disordered" evidence="2">
    <location>
        <begin position="140"/>
        <end position="277"/>
    </location>
</feature>
<reference evidence="4" key="1">
    <citation type="journal article" date="2020" name="Fungal Divers.">
        <title>Resolving the Mortierellaceae phylogeny through synthesis of multi-gene phylogenetics and phylogenomics.</title>
        <authorList>
            <person name="Vandepol N."/>
            <person name="Liber J."/>
            <person name="Desiro A."/>
            <person name="Na H."/>
            <person name="Kennedy M."/>
            <person name="Barry K."/>
            <person name="Grigoriev I.V."/>
            <person name="Miller A.N."/>
            <person name="O'Donnell K."/>
            <person name="Stajich J.E."/>
            <person name="Bonito G."/>
        </authorList>
    </citation>
    <scope>NUCLEOTIDE SEQUENCE</scope>
    <source>
        <strain evidence="4">NVP1</strain>
    </source>
</reference>
<sequence length="840" mass="93869">MSTGQDQTSSVSNSTGSSHSRKPQLVAIQTQRAQASVTFRPVSSTSTSSYYDGSSHLRPMSGISDGPVFPRSISTASGMSGVGDIQEGVVEKDAAQYQPPYQPDPEKTINRLSVQYAQDLDPLPPSSTLSSFPFTPSTLVDSVPSPVESEQQYPYSQQQHTQHEQHHHDHVSQPAQVDVDGSFQTIPLSPSRDITQQHQQREQTQGKTPLRHHHVQYQPTSSHQLQRSSSSHQQPRPQHPQQRRTSTNLSSSPKQLQQQHQGSQAMDVTYSTSSDDARTHHLPNLWQVLNRKTLPPVCLFNFYLYMRDFEKSSEEVDFWLDVTAHEVLWRLYVRATKRRAALAAAERAAEREEMEALKAAQAEAEKWKSQIDEDQEQGKKERKRCWFLHQVKLLKKGHEQKSSVTLDMYEPHWSAANRYLEMSGEARPPPIPEDNNQNVTHNSQHLKDKSSNPSMIQAGSPKSPLSPSSTLGRPHQHLAGAIPSNWEAPLENPSSGLSRSQSSGGPNAHKATEITSSTSTNTIARTRSNAEGKSAAALKRMSMAGVSKKDLFRSAERIYYKYLIPQAEKRVRIPGSVRHRVAVYMDGKIKEHMSHKDGVPTAASSTGTSRQKEKFVSLETYGSASSLSQLSESAAGGTGGAATLSTLANNKIRRKNSNNKSMSSQHSLNEKGKDSMTISSSTSFPQPDQDLGLVFAEAREIVFEGMESYYFPRFIRARAYGNMVHSQRLFRLVLGLFLLFVGFTFMLSLIFMNVQPRSMRAWAVIPMFIGILLCTTFQFNICPLLVLMQISETKWMQFAKIKEPYIMMLHRRRALKVVAVAALYTLCVGILFGLLPGHRL</sequence>
<feature type="region of interest" description="Disordered" evidence="2">
    <location>
        <begin position="423"/>
        <end position="535"/>
    </location>
</feature>
<feature type="coiled-coil region" evidence="1">
    <location>
        <begin position="340"/>
        <end position="377"/>
    </location>
</feature>
<feature type="compositionally biased region" description="Low complexity" evidence="2">
    <location>
        <begin position="148"/>
        <end position="160"/>
    </location>
</feature>
<dbReference type="InterPro" id="IPR052246">
    <property type="entry name" value="Cell_Polariz_PKAAnc"/>
</dbReference>
<feature type="compositionally biased region" description="Polar residues" evidence="2">
    <location>
        <begin position="27"/>
        <end position="37"/>
    </location>
</feature>
<feature type="compositionally biased region" description="Low complexity" evidence="2">
    <location>
        <begin position="219"/>
        <end position="247"/>
    </location>
</feature>
<accession>A0A9P5SS98</accession>
<keyword evidence="1" id="KW-0175">Coiled coil</keyword>
<gene>
    <name evidence="4" type="primary">RAX1</name>
    <name evidence="4" type="ORF">BG006_002954</name>
</gene>
<dbReference type="InterPro" id="IPR036305">
    <property type="entry name" value="RGS_sf"/>
</dbReference>
<dbReference type="AlphaFoldDB" id="A0A9P5SS98"/>
<feature type="compositionally biased region" description="Basic and acidic residues" evidence="2">
    <location>
        <begin position="161"/>
        <end position="171"/>
    </location>
</feature>
<dbReference type="SUPFAM" id="SSF48097">
    <property type="entry name" value="Regulator of G-protein signaling, RGS"/>
    <property type="match status" value="1"/>
</dbReference>
<dbReference type="InterPro" id="IPR044926">
    <property type="entry name" value="RGS_subdomain_2"/>
</dbReference>
<comment type="caution">
    <text evidence="4">The sequence shown here is derived from an EMBL/GenBank/DDBJ whole genome shotgun (WGS) entry which is preliminary data.</text>
</comment>
<feature type="transmembrane region" description="Helical" evidence="3">
    <location>
        <begin position="763"/>
        <end position="787"/>
    </location>
</feature>
<feature type="compositionally biased region" description="Low complexity" evidence="2">
    <location>
        <begin position="460"/>
        <end position="469"/>
    </location>
</feature>
<protein>
    <submittedName>
        <fullName evidence="4">Bud site selection protein, Revert to axial protein 1</fullName>
    </submittedName>
</protein>
<evidence type="ECO:0000256" key="1">
    <source>
        <dbReference type="SAM" id="Coils"/>
    </source>
</evidence>
<keyword evidence="3" id="KW-0472">Membrane</keyword>
<feature type="compositionally biased region" description="Low complexity" evidence="2">
    <location>
        <begin position="43"/>
        <end position="54"/>
    </location>
</feature>
<organism evidence="4 5">
    <name type="scientific">Podila minutissima</name>
    <dbReference type="NCBI Taxonomy" id="64525"/>
    <lineage>
        <taxon>Eukaryota</taxon>
        <taxon>Fungi</taxon>
        <taxon>Fungi incertae sedis</taxon>
        <taxon>Mucoromycota</taxon>
        <taxon>Mortierellomycotina</taxon>
        <taxon>Mortierellomycetes</taxon>
        <taxon>Mortierellales</taxon>
        <taxon>Mortierellaceae</taxon>
        <taxon>Podila</taxon>
    </lineage>
</organism>
<dbReference type="PANTHER" id="PTHR13155:SF1">
    <property type="entry name" value="A-KINASE ANCHOR PROTEIN 10, MITOCHONDRIAL"/>
    <property type="match status" value="1"/>
</dbReference>
<feature type="compositionally biased region" description="Polar residues" evidence="2">
    <location>
        <begin position="434"/>
        <end position="443"/>
    </location>
</feature>
<feature type="compositionally biased region" description="Low complexity" evidence="2">
    <location>
        <begin position="9"/>
        <end position="18"/>
    </location>
</feature>
<evidence type="ECO:0000313" key="4">
    <source>
        <dbReference type="EMBL" id="KAF9333925.1"/>
    </source>
</evidence>
<feature type="compositionally biased region" description="Polar residues" evidence="2">
    <location>
        <begin position="182"/>
        <end position="194"/>
    </location>
</feature>
<dbReference type="GO" id="GO:0005886">
    <property type="term" value="C:plasma membrane"/>
    <property type="evidence" value="ECO:0007669"/>
    <property type="project" value="TreeGrafter"/>
</dbReference>
<evidence type="ECO:0000313" key="5">
    <source>
        <dbReference type="Proteomes" id="UP000696485"/>
    </source>
</evidence>
<feature type="compositionally biased region" description="Polar residues" evidence="2">
    <location>
        <begin position="248"/>
        <end position="274"/>
    </location>
</feature>
<dbReference type="EMBL" id="JAAAUY010000175">
    <property type="protein sequence ID" value="KAF9333925.1"/>
    <property type="molecule type" value="Genomic_DNA"/>
</dbReference>
<feature type="region of interest" description="Disordered" evidence="2">
    <location>
        <begin position="594"/>
        <end position="613"/>
    </location>
</feature>
<name>A0A9P5SS98_9FUNG</name>